<evidence type="ECO:0000256" key="3">
    <source>
        <dbReference type="ARBA" id="ARBA00023163"/>
    </source>
</evidence>
<reference evidence="5 6" key="1">
    <citation type="submission" date="2020-02" db="EMBL/GenBank/DDBJ databases">
        <title>Sequencing the genomes of 1000 actinobacteria strains.</title>
        <authorList>
            <person name="Klenk H.-P."/>
        </authorList>
    </citation>
    <scope>NUCLEOTIDE SEQUENCE [LARGE SCALE GENOMIC DNA]</scope>
    <source>
        <strain evidence="5 6">DSM 27960</strain>
    </source>
</reference>
<dbReference type="InterPro" id="IPR036390">
    <property type="entry name" value="WH_DNA-bd_sf"/>
</dbReference>
<dbReference type="PANTHER" id="PTHR38445">
    <property type="entry name" value="HTH-TYPE TRANSCRIPTIONAL REPRESSOR YTRA"/>
    <property type="match status" value="1"/>
</dbReference>
<dbReference type="GO" id="GO:0003700">
    <property type="term" value="F:DNA-binding transcription factor activity"/>
    <property type="evidence" value="ECO:0007669"/>
    <property type="project" value="InterPro"/>
</dbReference>
<evidence type="ECO:0000256" key="2">
    <source>
        <dbReference type="ARBA" id="ARBA00023125"/>
    </source>
</evidence>
<dbReference type="Proteomes" id="UP000541033">
    <property type="component" value="Unassembled WGS sequence"/>
</dbReference>
<name>A0A7X5R0E6_9MICO</name>
<dbReference type="GO" id="GO:0003677">
    <property type="term" value="F:DNA binding"/>
    <property type="evidence" value="ECO:0007669"/>
    <property type="project" value="UniProtKB-KW"/>
</dbReference>
<dbReference type="RefSeq" id="WP_167148821.1">
    <property type="nucleotide sequence ID" value="NZ_JAAMOX010000001.1"/>
</dbReference>
<gene>
    <name evidence="5" type="ORF">FHX76_001179</name>
</gene>
<dbReference type="PANTHER" id="PTHR38445:SF10">
    <property type="entry name" value="GNTR-FAMILY TRANSCRIPTIONAL REGULATOR"/>
    <property type="match status" value="1"/>
</dbReference>
<keyword evidence="2 5" id="KW-0238">DNA-binding</keyword>
<keyword evidence="6" id="KW-1185">Reference proteome</keyword>
<protein>
    <submittedName>
        <fullName evidence="5">DNA-binding transcriptional regulator YhcF (GntR family)</fullName>
    </submittedName>
</protein>
<accession>A0A7X5R0E6</accession>
<feature type="domain" description="HTH gntR-type" evidence="4">
    <location>
        <begin position="6"/>
        <end position="74"/>
    </location>
</feature>
<keyword evidence="3" id="KW-0804">Transcription</keyword>
<dbReference type="SUPFAM" id="SSF46785">
    <property type="entry name" value="Winged helix' DNA-binding domain"/>
    <property type="match status" value="1"/>
</dbReference>
<dbReference type="Pfam" id="PF00392">
    <property type="entry name" value="GntR"/>
    <property type="match status" value="1"/>
</dbReference>
<dbReference type="AlphaFoldDB" id="A0A7X5R0E6"/>
<organism evidence="5 6">
    <name type="scientific">Lysinibacter cavernae</name>
    <dbReference type="NCBI Taxonomy" id="1640652"/>
    <lineage>
        <taxon>Bacteria</taxon>
        <taxon>Bacillati</taxon>
        <taxon>Actinomycetota</taxon>
        <taxon>Actinomycetes</taxon>
        <taxon>Micrococcales</taxon>
        <taxon>Microbacteriaceae</taxon>
        <taxon>Lysinibacter</taxon>
    </lineage>
</organism>
<dbReference type="PROSITE" id="PS50949">
    <property type="entry name" value="HTH_GNTR"/>
    <property type="match status" value="1"/>
</dbReference>
<dbReference type="InterPro" id="IPR036388">
    <property type="entry name" value="WH-like_DNA-bd_sf"/>
</dbReference>
<sequence length="121" mass="13522">MLHEELPLFQQIAEQIAERILNGSYPEESQVPSKNELAAFYRINPTTAANGVNMLAEQGILYKKRGIGMFVSPGAQDLLRAQRRSGFTQQYVTPMLHEAKNLGIQVPELLSLISKEASHDQ</sequence>
<dbReference type="EMBL" id="JAAMOX010000001">
    <property type="protein sequence ID" value="NIH53311.1"/>
    <property type="molecule type" value="Genomic_DNA"/>
</dbReference>
<dbReference type="Gene3D" id="1.10.10.10">
    <property type="entry name" value="Winged helix-like DNA-binding domain superfamily/Winged helix DNA-binding domain"/>
    <property type="match status" value="1"/>
</dbReference>
<evidence type="ECO:0000256" key="1">
    <source>
        <dbReference type="ARBA" id="ARBA00023015"/>
    </source>
</evidence>
<proteinExistence type="predicted"/>
<evidence type="ECO:0000313" key="6">
    <source>
        <dbReference type="Proteomes" id="UP000541033"/>
    </source>
</evidence>
<dbReference type="InterPro" id="IPR000524">
    <property type="entry name" value="Tscrpt_reg_HTH_GntR"/>
</dbReference>
<dbReference type="CDD" id="cd07377">
    <property type="entry name" value="WHTH_GntR"/>
    <property type="match status" value="1"/>
</dbReference>
<evidence type="ECO:0000259" key="4">
    <source>
        <dbReference type="PROSITE" id="PS50949"/>
    </source>
</evidence>
<comment type="caution">
    <text evidence="5">The sequence shown here is derived from an EMBL/GenBank/DDBJ whole genome shotgun (WGS) entry which is preliminary data.</text>
</comment>
<evidence type="ECO:0000313" key="5">
    <source>
        <dbReference type="EMBL" id="NIH53311.1"/>
    </source>
</evidence>
<keyword evidence="1" id="KW-0805">Transcription regulation</keyword>
<dbReference type="SMART" id="SM00345">
    <property type="entry name" value="HTH_GNTR"/>
    <property type="match status" value="1"/>
</dbReference>